<gene>
    <name evidence="8" type="ORF">NSPWAT_1128</name>
</gene>
<dbReference type="InterPro" id="IPR051907">
    <property type="entry name" value="DoxX-like_oxidoreductase"/>
</dbReference>
<organism evidence="8 9">
    <name type="scientific">Nitrospina watsonii</name>
    <dbReference type="NCBI Taxonomy" id="1323948"/>
    <lineage>
        <taxon>Bacteria</taxon>
        <taxon>Pseudomonadati</taxon>
        <taxon>Nitrospinota/Tectimicrobiota group</taxon>
        <taxon>Nitrospinota</taxon>
        <taxon>Nitrospinia</taxon>
        <taxon>Nitrospinales</taxon>
        <taxon>Nitrospinaceae</taxon>
        <taxon>Nitrospina</taxon>
    </lineage>
</organism>
<proteinExistence type="inferred from homology"/>
<name>A0ABM9HCS7_9BACT</name>
<evidence type="ECO:0000313" key="8">
    <source>
        <dbReference type="EMBL" id="CAI2717987.1"/>
    </source>
</evidence>
<sequence length="136" mass="14885">MKFIPRIPFSYPEIGLLVLRLSVGLIFTYHGSMKLFGAGGVEGFATVLVELGVKSPSINAWIVALTEFLGGLALMFGVYARWAALPLIFIMLVAILTVTGSNGFNIGNKGFEYNFILIAALSAIFLTRSEKWHIKQ</sequence>
<feature type="transmembrane region" description="Helical" evidence="7">
    <location>
        <begin position="12"/>
        <end position="30"/>
    </location>
</feature>
<dbReference type="InterPro" id="IPR032808">
    <property type="entry name" value="DoxX"/>
</dbReference>
<dbReference type="EMBL" id="OX336137">
    <property type="protein sequence ID" value="CAI2717987.1"/>
    <property type="molecule type" value="Genomic_DNA"/>
</dbReference>
<dbReference type="PANTHER" id="PTHR33452">
    <property type="entry name" value="OXIDOREDUCTASE CATD-RELATED"/>
    <property type="match status" value="1"/>
</dbReference>
<dbReference type="Pfam" id="PF07681">
    <property type="entry name" value="DoxX"/>
    <property type="match status" value="1"/>
</dbReference>
<evidence type="ECO:0000256" key="3">
    <source>
        <dbReference type="ARBA" id="ARBA00022475"/>
    </source>
</evidence>
<feature type="transmembrane region" description="Helical" evidence="7">
    <location>
        <begin position="58"/>
        <end position="80"/>
    </location>
</feature>
<keyword evidence="3" id="KW-1003">Cell membrane</keyword>
<evidence type="ECO:0000256" key="6">
    <source>
        <dbReference type="ARBA" id="ARBA00023136"/>
    </source>
</evidence>
<dbReference type="Proteomes" id="UP001157733">
    <property type="component" value="Chromosome"/>
</dbReference>
<keyword evidence="6 7" id="KW-0472">Membrane</keyword>
<evidence type="ECO:0000256" key="7">
    <source>
        <dbReference type="SAM" id="Phobius"/>
    </source>
</evidence>
<reference evidence="8 9" key="1">
    <citation type="submission" date="2022-09" db="EMBL/GenBank/DDBJ databases">
        <authorList>
            <person name="Kop L."/>
        </authorList>
    </citation>
    <scope>NUCLEOTIDE SEQUENCE [LARGE SCALE GENOMIC DNA]</scope>
    <source>
        <strain evidence="8 9">347</strain>
    </source>
</reference>
<keyword evidence="9" id="KW-1185">Reference proteome</keyword>
<protein>
    <submittedName>
        <fullName evidence="8">Membrane protein, distant similarity to thiosulphate:quinone oxidoreductase DoxD</fullName>
    </submittedName>
</protein>
<evidence type="ECO:0000256" key="4">
    <source>
        <dbReference type="ARBA" id="ARBA00022692"/>
    </source>
</evidence>
<evidence type="ECO:0000256" key="1">
    <source>
        <dbReference type="ARBA" id="ARBA00004651"/>
    </source>
</evidence>
<feature type="transmembrane region" description="Helical" evidence="7">
    <location>
        <begin position="110"/>
        <end position="127"/>
    </location>
</feature>
<evidence type="ECO:0000313" key="9">
    <source>
        <dbReference type="Proteomes" id="UP001157733"/>
    </source>
</evidence>
<keyword evidence="5 7" id="KW-1133">Transmembrane helix</keyword>
<keyword evidence="4 7" id="KW-0812">Transmembrane</keyword>
<accession>A0ABM9HCS7</accession>
<comment type="subcellular location">
    <subcellularLocation>
        <location evidence="1">Cell membrane</location>
        <topology evidence="1">Multi-pass membrane protein</topology>
    </subcellularLocation>
</comment>
<comment type="similarity">
    <text evidence="2">Belongs to the DoxX family.</text>
</comment>
<evidence type="ECO:0000256" key="2">
    <source>
        <dbReference type="ARBA" id="ARBA00006679"/>
    </source>
</evidence>
<feature type="transmembrane region" description="Helical" evidence="7">
    <location>
        <begin position="87"/>
        <end position="104"/>
    </location>
</feature>
<dbReference type="PANTHER" id="PTHR33452:SF1">
    <property type="entry name" value="INNER MEMBRANE PROTEIN YPHA-RELATED"/>
    <property type="match status" value="1"/>
</dbReference>
<evidence type="ECO:0000256" key="5">
    <source>
        <dbReference type="ARBA" id="ARBA00022989"/>
    </source>
</evidence>